<comment type="caution">
    <text evidence="5">The sequence shown here is derived from an EMBL/GenBank/DDBJ whole genome shotgun (WGS) entry which is preliminary data.</text>
</comment>
<dbReference type="Pfam" id="PF01934">
    <property type="entry name" value="HepT-like"/>
    <property type="match status" value="1"/>
</dbReference>
<dbReference type="GO" id="GO:0016787">
    <property type="term" value="F:hydrolase activity"/>
    <property type="evidence" value="ECO:0007669"/>
    <property type="project" value="UniProtKB-KW"/>
</dbReference>
<evidence type="ECO:0008006" key="7">
    <source>
        <dbReference type="Google" id="ProtNLM"/>
    </source>
</evidence>
<protein>
    <recommendedName>
        <fullName evidence="7">DUF86 domain-containing protein</fullName>
    </recommendedName>
</protein>
<keyword evidence="2" id="KW-0540">Nuclease</keyword>
<reference evidence="6" key="1">
    <citation type="submission" date="2017-09" db="EMBL/GenBank/DDBJ databases">
        <title>Depth-based differentiation of microbial function through sediment-hosted aquifers and enrichment of novel symbionts in the deep terrestrial subsurface.</title>
        <authorList>
            <person name="Probst A.J."/>
            <person name="Ladd B."/>
            <person name="Jarett J.K."/>
            <person name="Geller-Mcgrath D.E."/>
            <person name="Sieber C.M.K."/>
            <person name="Emerson J.B."/>
            <person name="Anantharaman K."/>
            <person name="Thomas B.C."/>
            <person name="Malmstrom R."/>
            <person name="Stieglmeier M."/>
            <person name="Klingl A."/>
            <person name="Woyke T."/>
            <person name="Ryan C.M."/>
            <person name="Banfield J.F."/>
        </authorList>
    </citation>
    <scope>NUCLEOTIDE SEQUENCE [LARGE SCALE GENOMIC DNA]</scope>
</reference>
<dbReference type="PANTHER" id="PTHR33397:SF3">
    <property type="entry name" value="MRNA NUCLEASE HEPT"/>
    <property type="match status" value="1"/>
</dbReference>
<evidence type="ECO:0000256" key="1">
    <source>
        <dbReference type="ARBA" id="ARBA00022649"/>
    </source>
</evidence>
<accession>A0A2M7T883</accession>
<dbReference type="GO" id="GO:0110001">
    <property type="term" value="C:toxin-antitoxin complex"/>
    <property type="evidence" value="ECO:0007669"/>
    <property type="project" value="InterPro"/>
</dbReference>
<keyword evidence="3" id="KW-0378">Hydrolase</keyword>
<gene>
    <name evidence="5" type="ORF">COY37_05070</name>
</gene>
<evidence type="ECO:0000256" key="4">
    <source>
        <dbReference type="ARBA" id="ARBA00024207"/>
    </source>
</evidence>
<dbReference type="GO" id="GO:0004540">
    <property type="term" value="F:RNA nuclease activity"/>
    <property type="evidence" value="ECO:0007669"/>
    <property type="project" value="InterPro"/>
</dbReference>
<dbReference type="Proteomes" id="UP000230956">
    <property type="component" value="Unassembled WGS sequence"/>
</dbReference>
<sequence length="144" mass="16392">MLNAALVRRKLISLQGYLKELKQLSSVSLQEYKSDFTKRRAIERLIQLLVETASDINAHVLIEETGEPPRDYYTSFIRASDVGLISSELAESLAPSAGLRNRIVHEYEILKDEIVYASIKQAIDKYTRYVQEVNAFLEAKGNQD</sequence>
<dbReference type="InterPro" id="IPR052379">
    <property type="entry name" value="Type_VII_TA_RNase"/>
</dbReference>
<keyword evidence="1" id="KW-1277">Toxin-antitoxin system</keyword>
<evidence type="ECO:0000313" key="6">
    <source>
        <dbReference type="Proteomes" id="UP000230956"/>
    </source>
</evidence>
<comment type="similarity">
    <text evidence="4">Belongs to the HepT RNase toxin family.</text>
</comment>
<dbReference type="AlphaFoldDB" id="A0A2M7T883"/>
<dbReference type="Gene3D" id="1.20.120.580">
    <property type="entry name" value="bsu32300-like"/>
    <property type="match status" value="1"/>
</dbReference>
<evidence type="ECO:0000256" key="3">
    <source>
        <dbReference type="ARBA" id="ARBA00022801"/>
    </source>
</evidence>
<dbReference type="NCBIfam" id="NF047751">
    <property type="entry name" value="HepT_toxin"/>
    <property type="match status" value="1"/>
</dbReference>
<proteinExistence type="inferred from homology"/>
<dbReference type="RefSeq" id="WP_286679416.1">
    <property type="nucleotide sequence ID" value="NZ_MNXI01000149.1"/>
</dbReference>
<dbReference type="PANTHER" id="PTHR33397">
    <property type="entry name" value="UPF0331 PROTEIN YUTE"/>
    <property type="match status" value="1"/>
</dbReference>
<dbReference type="EMBL" id="PFNG01000122">
    <property type="protein sequence ID" value="PIZ39321.1"/>
    <property type="molecule type" value="Genomic_DNA"/>
</dbReference>
<organism evidence="5 6">
    <name type="scientific">Candidatus Aquicultor secundus</name>
    <dbReference type="NCBI Taxonomy" id="1973895"/>
    <lineage>
        <taxon>Bacteria</taxon>
        <taxon>Bacillati</taxon>
        <taxon>Actinomycetota</taxon>
        <taxon>Candidatus Aquicultoria</taxon>
        <taxon>Candidatus Aquicultorales</taxon>
        <taxon>Candidatus Aquicultoraceae</taxon>
        <taxon>Candidatus Aquicultor</taxon>
    </lineage>
</organism>
<name>A0A2M7T883_9ACTN</name>
<dbReference type="InterPro" id="IPR008201">
    <property type="entry name" value="HepT-like"/>
</dbReference>
<dbReference type="InterPro" id="IPR037038">
    <property type="entry name" value="HepT-like_sf"/>
</dbReference>
<evidence type="ECO:0000313" key="5">
    <source>
        <dbReference type="EMBL" id="PIZ39321.1"/>
    </source>
</evidence>
<evidence type="ECO:0000256" key="2">
    <source>
        <dbReference type="ARBA" id="ARBA00022722"/>
    </source>
</evidence>